<evidence type="ECO:0000313" key="1">
    <source>
        <dbReference type="EMBL" id="OAT73763.1"/>
    </source>
</evidence>
<evidence type="ECO:0008006" key="3">
    <source>
        <dbReference type="Google" id="ProtNLM"/>
    </source>
</evidence>
<dbReference type="OrthoDB" id="3650427at2"/>
<dbReference type="AlphaFoldDB" id="A0A1B7KUP6"/>
<sequence length="324" mass="37919">MSTVILQPAGKGAAKEHYSNTIANPVQLSRMEKYLSPRQVAYLREIYGERGIPVWGTTPGDKNRNKKQWEKVQKGDIALFTGDNKIFSSAVVTYKIHNKKLAEALWGWKEEGITWEYIYFLDEVKKHDIPVMELNNLLGYSPNNVIRGFRVLDEKKSLKVLQHFDFSSDKYFPDVSEDEYKTIVEQYMTDESLDKERVGKSRREQAFLRRFLFGDKKSEYCGICGKEYPVEFLITAHIKKRAECSKEEKLDYKNIVMPMCTFGCDVLYEKGYISVVNGVISLLKDESELTSVLKDYLDKIIGRKCSYWNNRTRKYFEWHYNHHS</sequence>
<dbReference type="EMBL" id="LXMA01000008">
    <property type="protein sequence ID" value="OAT73763.1"/>
    <property type="molecule type" value="Genomic_DNA"/>
</dbReference>
<protein>
    <recommendedName>
        <fullName evidence="3">HNH endonuclease</fullName>
    </recommendedName>
</protein>
<dbReference type="Proteomes" id="UP000078290">
    <property type="component" value="Unassembled WGS sequence"/>
</dbReference>
<gene>
    <name evidence="1" type="ORF">A7K69_18070</name>
</gene>
<name>A0A1B7KUP6_PARTM</name>
<reference evidence="2" key="1">
    <citation type="submission" date="2016-05" db="EMBL/GenBank/DDBJ databases">
        <authorList>
            <person name="Wang W."/>
            <person name="Zhu L."/>
        </authorList>
    </citation>
    <scope>NUCLEOTIDE SEQUENCE [LARGE SCALE GENOMIC DNA]</scope>
    <source>
        <strain evidence="2">W-2</strain>
    </source>
</reference>
<accession>A0A1B7KUP6</accession>
<evidence type="ECO:0000313" key="2">
    <source>
        <dbReference type="Proteomes" id="UP000078290"/>
    </source>
</evidence>
<organism evidence="1 2">
    <name type="scientific">Parageobacillus thermoglucosidasius</name>
    <name type="common">Geobacillus thermoglucosidasius</name>
    <dbReference type="NCBI Taxonomy" id="1426"/>
    <lineage>
        <taxon>Bacteria</taxon>
        <taxon>Bacillati</taxon>
        <taxon>Bacillota</taxon>
        <taxon>Bacilli</taxon>
        <taxon>Bacillales</taxon>
        <taxon>Anoxybacillaceae</taxon>
        <taxon>Parageobacillus</taxon>
    </lineage>
</organism>
<comment type="caution">
    <text evidence="1">The sequence shown here is derived from an EMBL/GenBank/DDBJ whole genome shotgun (WGS) entry which is preliminary data.</text>
</comment>
<proteinExistence type="predicted"/>
<dbReference type="RefSeq" id="WP_064550699.1">
    <property type="nucleotide sequence ID" value="NZ_LXMA01000008.1"/>
</dbReference>